<gene>
    <name evidence="8" type="ORF">LptCag_0782</name>
</gene>
<dbReference type="Pfam" id="PF19289">
    <property type="entry name" value="PmbA_TldD_3rd"/>
    <property type="match status" value="1"/>
</dbReference>
<proteinExistence type="inferred from homology"/>
<name>A0A094YLQ7_9BACT</name>
<dbReference type="Proteomes" id="UP000029452">
    <property type="component" value="Unassembled WGS sequence"/>
</dbReference>
<dbReference type="Pfam" id="PF19290">
    <property type="entry name" value="PmbA_TldD_2nd"/>
    <property type="match status" value="1"/>
</dbReference>
<dbReference type="InterPro" id="IPR002510">
    <property type="entry name" value="Metalloprtase-TldD/E_N"/>
</dbReference>
<evidence type="ECO:0000256" key="1">
    <source>
        <dbReference type="ARBA" id="ARBA00005836"/>
    </source>
</evidence>
<dbReference type="GO" id="GO:0006508">
    <property type="term" value="P:proteolysis"/>
    <property type="evidence" value="ECO:0007669"/>
    <property type="project" value="UniProtKB-KW"/>
</dbReference>
<protein>
    <submittedName>
        <fullName evidence="8">TldD protein</fullName>
    </submittedName>
</protein>
<dbReference type="InterPro" id="IPR045570">
    <property type="entry name" value="Metalloprtase-TldD/E_cen_dom"/>
</dbReference>
<dbReference type="InterPro" id="IPR051463">
    <property type="entry name" value="Peptidase_U62_metallo"/>
</dbReference>
<dbReference type="GO" id="GO:0005829">
    <property type="term" value="C:cytosol"/>
    <property type="evidence" value="ECO:0007669"/>
    <property type="project" value="TreeGrafter"/>
</dbReference>
<dbReference type="NCBIfam" id="NF008006">
    <property type="entry name" value="PRK10735.1"/>
    <property type="match status" value="1"/>
</dbReference>
<dbReference type="AlphaFoldDB" id="A0A094YLQ7"/>
<comment type="caution">
    <text evidence="8">The sequence shown here is derived from an EMBL/GenBank/DDBJ whole genome shotgun (WGS) entry which is preliminary data.</text>
</comment>
<dbReference type="SUPFAM" id="SSF111283">
    <property type="entry name" value="Putative modulator of DNA gyrase, PmbA/TldD"/>
    <property type="match status" value="1"/>
</dbReference>
<sequence>MEKNQENSSMEVMKFFESRFGTHERVLGQTLGSALGQQIDDADLYFEYTTVESLSLEEGMVKKGGRHVSQGVGARVLAGEKTGYAITEEIRPETLQEIVRTARAISLTGSHAENSLRLVPSRRQSPSLYPVTSEDLDVPLTQKKDLLLEADNAARSADPRVVQVMASVSTEMKSVMVVRRDGLISADRLPLIRVNVTVIAEENGQRQTGSYGYGGRISFAEVMGEPLRHAAREAARQAIVNLGARACPTGTMPVVLGPGWPGILLHEAIGHGLEGDFNRKGTSAFSGRIGERVASPLCTIIDDGTLPHRRGSLNVDDEGTPTQRTVLIEKGILKGYLQDRHNARLMGVAPTGNGRRESYAHPPMPRMTNTIMLSGESDPEEILRSLDKGLYAVNFGGGQVDITSGKFVFSTAEAYWVENGRIQYPVRGATLIGNGPDALTRVSMVGNDLRLDPGVGTCGKDGQSVPVGVGLPTIRVEDLTVGGTA</sequence>
<dbReference type="Gene3D" id="3.30.2290.10">
    <property type="entry name" value="PmbA/TldD superfamily"/>
    <property type="match status" value="1"/>
</dbReference>
<dbReference type="GO" id="GO:0008237">
    <property type="term" value="F:metallopeptidase activity"/>
    <property type="evidence" value="ECO:0007669"/>
    <property type="project" value="UniProtKB-KW"/>
</dbReference>
<keyword evidence="2" id="KW-0645">Protease</keyword>
<comment type="similarity">
    <text evidence="1">Belongs to the peptidase U62 family.</text>
</comment>
<evidence type="ECO:0000256" key="4">
    <source>
        <dbReference type="ARBA" id="ARBA00023049"/>
    </source>
</evidence>
<dbReference type="InterPro" id="IPR035068">
    <property type="entry name" value="TldD/PmbA_N"/>
</dbReference>
<evidence type="ECO:0000256" key="3">
    <source>
        <dbReference type="ARBA" id="ARBA00022801"/>
    </source>
</evidence>
<feature type="domain" description="Metalloprotease TldD/E central" evidence="7">
    <location>
        <begin position="136"/>
        <end position="242"/>
    </location>
</feature>
<evidence type="ECO:0000259" key="5">
    <source>
        <dbReference type="Pfam" id="PF01523"/>
    </source>
</evidence>
<feature type="domain" description="Metalloprotease TldD/E C-terminal" evidence="6">
    <location>
        <begin position="249"/>
        <end position="483"/>
    </location>
</feature>
<keyword evidence="3" id="KW-0378">Hydrolase</keyword>
<dbReference type="EMBL" id="JPGK01000004">
    <property type="protein sequence ID" value="KGA94156.1"/>
    <property type="molecule type" value="Genomic_DNA"/>
</dbReference>
<accession>A0A094YLQ7</accession>
<dbReference type="InterPro" id="IPR045569">
    <property type="entry name" value="Metalloprtase-TldD/E_C"/>
</dbReference>
<evidence type="ECO:0000313" key="8">
    <source>
        <dbReference type="EMBL" id="KGA94156.1"/>
    </source>
</evidence>
<reference evidence="8 9" key="1">
    <citation type="submission" date="2014-06" db="EMBL/GenBank/DDBJ databases">
        <title>Draft genome sequence of iron oxidizing acidophile Leptospirillum ferriphilum DSM14647.</title>
        <authorList>
            <person name="Cardenas J.P."/>
            <person name="Lazcano M."/>
            <person name="Ossandon F.J."/>
            <person name="Corbett M."/>
            <person name="Holmes D.S."/>
            <person name="Watkin E."/>
        </authorList>
    </citation>
    <scope>NUCLEOTIDE SEQUENCE [LARGE SCALE GENOMIC DNA]</scope>
    <source>
        <strain evidence="8 9">DSM 14647</strain>
    </source>
</reference>
<dbReference type="PIRSF" id="PIRSF004919">
    <property type="entry name" value="TldD"/>
    <property type="match status" value="1"/>
</dbReference>
<evidence type="ECO:0000259" key="7">
    <source>
        <dbReference type="Pfam" id="PF19290"/>
    </source>
</evidence>
<dbReference type="Pfam" id="PF01523">
    <property type="entry name" value="PmbA_TldD_1st"/>
    <property type="match status" value="1"/>
</dbReference>
<dbReference type="PATRIC" id="fig|178606.4.peg.1317"/>
<evidence type="ECO:0000313" key="9">
    <source>
        <dbReference type="Proteomes" id="UP000029452"/>
    </source>
</evidence>
<evidence type="ECO:0000259" key="6">
    <source>
        <dbReference type="Pfam" id="PF19289"/>
    </source>
</evidence>
<dbReference type="InterPro" id="IPR025502">
    <property type="entry name" value="TldD"/>
</dbReference>
<dbReference type="InterPro" id="IPR036059">
    <property type="entry name" value="TldD/PmbA_sf"/>
</dbReference>
<feature type="domain" description="Metalloprotease TldD/E N-terminal" evidence="5">
    <location>
        <begin position="42"/>
        <end position="105"/>
    </location>
</feature>
<organism evidence="8 9">
    <name type="scientific">Leptospirillum ferriphilum</name>
    <dbReference type="NCBI Taxonomy" id="178606"/>
    <lineage>
        <taxon>Bacteria</taxon>
        <taxon>Pseudomonadati</taxon>
        <taxon>Nitrospirota</taxon>
        <taxon>Nitrospiria</taxon>
        <taxon>Nitrospirales</taxon>
        <taxon>Nitrospiraceae</taxon>
        <taxon>Leptospirillum</taxon>
    </lineage>
</organism>
<keyword evidence="4" id="KW-0482">Metalloprotease</keyword>
<evidence type="ECO:0000256" key="2">
    <source>
        <dbReference type="ARBA" id="ARBA00022670"/>
    </source>
</evidence>
<dbReference type="PANTHER" id="PTHR30624">
    <property type="entry name" value="UNCHARACTERIZED PROTEIN TLDD AND PMBA"/>
    <property type="match status" value="1"/>
</dbReference>
<dbReference type="PANTHER" id="PTHR30624:SF4">
    <property type="entry name" value="METALLOPROTEASE TLDD"/>
    <property type="match status" value="1"/>
</dbReference>